<dbReference type="Gene3D" id="3.90.180.10">
    <property type="entry name" value="Medium-chain alcohol dehydrogenases, catalytic domain"/>
    <property type="match status" value="1"/>
</dbReference>
<gene>
    <name evidence="1" type="ORF">S03H2_37157</name>
</gene>
<protein>
    <submittedName>
        <fullName evidence="1">Uncharacterized protein</fullName>
    </submittedName>
</protein>
<dbReference type="SUPFAM" id="SSF50129">
    <property type="entry name" value="GroES-like"/>
    <property type="match status" value="1"/>
</dbReference>
<evidence type="ECO:0000313" key="1">
    <source>
        <dbReference type="EMBL" id="GAH47740.1"/>
    </source>
</evidence>
<name>X1GS90_9ZZZZ</name>
<accession>X1GS90</accession>
<comment type="caution">
    <text evidence="1">The sequence shown here is derived from an EMBL/GenBank/DDBJ whole genome shotgun (WGS) entry which is preliminary data.</text>
</comment>
<dbReference type="EMBL" id="BARU01022842">
    <property type="protein sequence ID" value="GAH47740.1"/>
    <property type="molecule type" value="Genomic_DNA"/>
</dbReference>
<dbReference type="AlphaFoldDB" id="X1GS90"/>
<proteinExistence type="predicted"/>
<sequence>MTETRQTIPETQYAVEFVGRGEMKLNTAKKVIPPGPHQVLVHVQAIGLCFSDLKLLKE</sequence>
<dbReference type="InterPro" id="IPR011032">
    <property type="entry name" value="GroES-like_sf"/>
</dbReference>
<reference evidence="1" key="1">
    <citation type="journal article" date="2014" name="Front. Microbiol.">
        <title>High frequency of phylogenetically diverse reductive dehalogenase-homologous genes in deep subseafloor sedimentary metagenomes.</title>
        <authorList>
            <person name="Kawai M."/>
            <person name="Futagami T."/>
            <person name="Toyoda A."/>
            <person name="Takaki Y."/>
            <person name="Nishi S."/>
            <person name="Hori S."/>
            <person name="Arai W."/>
            <person name="Tsubouchi T."/>
            <person name="Morono Y."/>
            <person name="Uchiyama I."/>
            <person name="Ito T."/>
            <person name="Fujiyama A."/>
            <person name="Inagaki F."/>
            <person name="Takami H."/>
        </authorList>
    </citation>
    <scope>NUCLEOTIDE SEQUENCE</scope>
    <source>
        <strain evidence="1">Expedition CK06-06</strain>
    </source>
</reference>
<organism evidence="1">
    <name type="scientific">marine sediment metagenome</name>
    <dbReference type="NCBI Taxonomy" id="412755"/>
    <lineage>
        <taxon>unclassified sequences</taxon>
        <taxon>metagenomes</taxon>
        <taxon>ecological metagenomes</taxon>
    </lineage>
</organism>
<feature type="non-terminal residue" evidence="1">
    <location>
        <position position="58"/>
    </location>
</feature>